<comment type="caution">
    <text evidence="2">The sequence shown here is derived from an EMBL/GenBank/DDBJ whole genome shotgun (WGS) entry which is preliminary data.</text>
</comment>
<dbReference type="Gene3D" id="1.20.1270.60">
    <property type="entry name" value="Arfaptin homology (AH) domain/BAR domain"/>
    <property type="match status" value="1"/>
</dbReference>
<evidence type="ECO:0000313" key="3">
    <source>
        <dbReference type="Proteomes" id="UP000288216"/>
    </source>
</evidence>
<protein>
    <submittedName>
        <fullName evidence="2">Uncharacterized protein</fullName>
    </submittedName>
</protein>
<dbReference type="SUPFAM" id="SSF103657">
    <property type="entry name" value="BAR/IMD domain-like"/>
    <property type="match status" value="1"/>
</dbReference>
<keyword evidence="1" id="KW-0175">Coiled coil</keyword>
<dbReference type="OrthoDB" id="79452at2759"/>
<feature type="coiled-coil region" evidence="1">
    <location>
        <begin position="41"/>
        <end position="68"/>
    </location>
</feature>
<dbReference type="STRING" id="75743.A0A401QKR3"/>
<proteinExistence type="predicted"/>
<dbReference type="InterPro" id="IPR027267">
    <property type="entry name" value="AH/BAR_dom_sf"/>
</dbReference>
<accession>A0A401QKR3</accession>
<sequence>MLTRRLVSNLAKITSDHIEMTVLALLLLQADEAEATYRTCIADAKTQKQELEDVKVNVLRQIQEIIKQSDQTLKSVRTPSFTQF</sequence>
<dbReference type="Proteomes" id="UP000288216">
    <property type="component" value="Unassembled WGS sequence"/>
</dbReference>
<evidence type="ECO:0000256" key="1">
    <source>
        <dbReference type="SAM" id="Coils"/>
    </source>
</evidence>
<name>A0A401QKR3_SCYTO</name>
<gene>
    <name evidence="2" type="ORF">scyTo_0026517</name>
</gene>
<keyword evidence="3" id="KW-1185">Reference proteome</keyword>
<dbReference type="AlphaFoldDB" id="A0A401QKR3"/>
<organism evidence="2 3">
    <name type="scientific">Scyliorhinus torazame</name>
    <name type="common">Cloudy catshark</name>
    <name type="synonym">Catulus torazame</name>
    <dbReference type="NCBI Taxonomy" id="75743"/>
    <lineage>
        <taxon>Eukaryota</taxon>
        <taxon>Metazoa</taxon>
        <taxon>Chordata</taxon>
        <taxon>Craniata</taxon>
        <taxon>Vertebrata</taxon>
        <taxon>Chondrichthyes</taxon>
        <taxon>Elasmobranchii</taxon>
        <taxon>Galeomorphii</taxon>
        <taxon>Galeoidea</taxon>
        <taxon>Carcharhiniformes</taxon>
        <taxon>Scyliorhinidae</taxon>
        <taxon>Scyliorhinus</taxon>
    </lineage>
</organism>
<dbReference type="EMBL" id="BFAA01209754">
    <property type="protein sequence ID" value="GCB85922.1"/>
    <property type="molecule type" value="Genomic_DNA"/>
</dbReference>
<evidence type="ECO:0000313" key="2">
    <source>
        <dbReference type="EMBL" id="GCB85922.1"/>
    </source>
</evidence>
<reference evidence="2 3" key="1">
    <citation type="journal article" date="2018" name="Nat. Ecol. Evol.">
        <title>Shark genomes provide insights into elasmobranch evolution and the origin of vertebrates.</title>
        <authorList>
            <person name="Hara Y"/>
            <person name="Yamaguchi K"/>
            <person name="Onimaru K"/>
            <person name="Kadota M"/>
            <person name="Koyanagi M"/>
            <person name="Keeley SD"/>
            <person name="Tatsumi K"/>
            <person name="Tanaka K"/>
            <person name="Motone F"/>
            <person name="Kageyama Y"/>
            <person name="Nozu R"/>
            <person name="Adachi N"/>
            <person name="Nishimura O"/>
            <person name="Nakagawa R"/>
            <person name="Tanegashima C"/>
            <person name="Kiyatake I"/>
            <person name="Matsumoto R"/>
            <person name="Murakumo K"/>
            <person name="Nishida K"/>
            <person name="Terakita A"/>
            <person name="Kuratani S"/>
            <person name="Sato K"/>
            <person name="Hyodo S Kuraku.S."/>
        </authorList>
    </citation>
    <scope>NUCLEOTIDE SEQUENCE [LARGE SCALE GENOMIC DNA]</scope>
</reference>